<reference evidence="2" key="1">
    <citation type="submission" date="2022-09" db="EMBL/GenBank/DDBJ databases">
        <title>Intensive care unit water sources are persistently colonized with multi-drug resistant bacteria and are the site of extensive horizontal gene transfer of antibiotic resistance genes.</title>
        <authorList>
            <person name="Diorio-Toth L."/>
        </authorList>
    </citation>
    <scope>NUCLEOTIDE SEQUENCE</scope>
    <source>
        <strain evidence="2">GD03947</strain>
    </source>
</reference>
<sequence>MNDLVKNLSAELGAAKAEVERLREALRPFAAFEAVRSKQGGCTPKSGTVWAVASISEEAEITVEHLQATVSALSQQVEPVEPAPAQDEQHDSPNMEPEGANAYLVVDPDDNYHICYVVRSKDQALQHATDGLLAFGPITQGNDS</sequence>
<dbReference type="Proteomes" id="UP001158500">
    <property type="component" value="Unassembled WGS sequence"/>
</dbReference>
<evidence type="ECO:0000313" key="2">
    <source>
        <dbReference type="EMBL" id="MDH1236488.1"/>
    </source>
</evidence>
<accession>A0AA42TAZ5</accession>
<feature type="region of interest" description="Disordered" evidence="1">
    <location>
        <begin position="75"/>
        <end position="100"/>
    </location>
</feature>
<dbReference type="AlphaFoldDB" id="A0AA42TAZ5"/>
<dbReference type="RefSeq" id="WP_279641400.1">
    <property type="nucleotide sequence ID" value="NZ_JAOCAE010000006.1"/>
</dbReference>
<protein>
    <submittedName>
        <fullName evidence="2">Uncharacterized protein</fullName>
    </submittedName>
</protein>
<gene>
    <name evidence="2" type="ORF">N5C32_10605</name>
</gene>
<organism evidence="2 3">
    <name type="scientific">Stutzerimonas stutzeri</name>
    <name type="common">Pseudomonas stutzeri</name>
    <dbReference type="NCBI Taxonomy" id="316"/>
    <lineage>
        <taxon>Bacteria</taxon>
        <taxon>Pseudomonadati</taxon>
        <taxon>Pseudomonadota</taxon>
        <taxon>Gammaproteobacteria</taxon>
        <taxon>Pseudomonadales</taxon>
        <taxon>Pseudomonadaceae</taxon>
        <taxon>Stutzerimonas</taxon>
    </lineage>
</organism>
<name>A0AA42TAZ5_STUST</name>
<proteinExistence type="predicted"/>
<evidence type="ECO:0000256" key="1">
    <source>
        <dbReference type="SAM" id="MobiDB-lite"/>
    </source>
</evidence>
<comment type="caution">
    <text evidence="2">The sequence shown here is derived from an EMBL/GenBank/DDBJ whole genome shotgun (WGS) entry which is preliminary data.</text>
</comment>
<dbReference type="EMBL" id="JAOCAE010000006">
    <property type="protein sequence ID" value="MDH1236488.1"/>
    <property type="molecule type" value="Genomic_DNA"/>
</dbReference>
<evidence type="ECO:0000313" key="3">
    <source>
        <dbReference type="Proteomes" id="UP001158500"/>
    </source>
</evidence>